<feature type="region of interest" description="Disordered" evidence="2">
    <location>
        <begin position="419"/>
        <end position="441"/>
    </location>
</feature>
<feature type="transmembrane region" description="Helical" evidence="3">
    <location>
        <begin position="79"/>
        <end position="98"/>
    </location>
</feature>
<dbReference type="InterPro" id="IPR007470">
    <property type="entry name" value="HemX"/>
</dbReference>
<dbReference type="Pfam" id="PF04375">
    <property type="entry name" value="HemX"/>
    <property type="match status" value="1"/>
</dbReference>
<accession>A0A418YBR1</accession>
<feature type="compositionally biased region" description="Basic and acidic residues" evidence="2">
    <location>
        <begin position="21"/>
        <end position="34"/>
    </location>
</feature>
<dbReference type="RefSeq" id="WP_119911752.1">
    <property type="nucleotide sequence ID" value="NZ_QZCH01000023.1"/>
</dbReference>
<dbReference type="EMBL" id="QZCH01000023">
    <property type="protein sequence ID" value="RJG41947.1"/>
    <property type="molecule type" value="Genomic_DNA"/>
</dbReference>
<evidence type="ECO:0000256" key="1">
    <source>
        <dbReference type="SAM" id="Coils"/>
    </source>
</evidence>
<sequence>MTAKNSNSNKSKNTPSQTSSDKPEDNKGATDKKAQASNNTPAKKEVKAETASPQKPTAKTPPPSTASQATTAKQGAKGATALAVIAIILAGGSAFALYKQGQTQHQQQAQVIEGLENKLVAQLSQQQNEAAQAQSEQITLLQQQLLESQTLNTSMQERINQQGLSDESFNEELKTLQRNVAEMTVRHPSDWMLSEAEYLMRMAGRKLWLEHDINTAISLLNAADQRISELGDASLNPLRRAIIDDITTLEALPRIDKDGLVMKLASLEQTIDELNLAGVNLPEALEEKNYNLSSDVADWRENLSKSMHSFLESFVTITKRDGKVEALLAPEQSWYLKENIKSQLVKAQIAVYREQQAIYSESLEKSIEWIQHYYNIEDAATKQFIATLTNLSKKDITVNYPDQLRAKPMLENVIEKRVRKSLAPMSPPGQSKPTTQEQDYD</sequence>
<evidence type="ECO:0000256" key="2">
    <source>
        <dbReference type="SAM" id="MobiDB-lite"/>
    </source>
</evidence>
<keyword evidence="1" id="KW-0175">Coiled coil</keyword>
<name>A0A418YBR1_9GAMM</name>
<protein>
    <recommendedName>
        <fullName evidence="6">Heme biosynthesis operon protein HemX</fullName>
    </recommendedName>
</protein>
<feature type="coiled-coil region" evidence="1">
    <location>
        <begin position="116"/>
        <end position="143"/>
    </location>
</feature>
<keyword evidence="3" id="KW-0472">Membrane</keyword>
<feature type="compositionally biased region" description="Low complexity" evidence="2">
    <location>
        <begin position="1"/>
        <end position="20"/>
    </location>
</feature>
<evidence type="ECO:0008006" key="6">
    <source>
        <dbReference type="Google" id="ProtNLM"/>
    </source>
</evidence>
<dbReference type="PANTHER" id="PTHR38043">
    <property type="entry name" value="PROTEIN HEMX"/>
    <property type="match status" value="1"/>
</dbReference>
<keyword evidence="5" id="KW-1185">Reference proteome</keyword>
<evidence type="ECO:0000313" key="5">
    <source>
        <dbReference type="Proteomes" id="UP000283255"/>
    </source>
</evidence>
<proteinExistence type="predicted"/>
<keyword evidence="3" id="KW-0812">Transmembrane</keyword>
<gene>
    <name evidence="4" type="ORF">D1Z90_15765</name>
</gene>
<reference evidence="4 5" key="2">
    <citation type="submission" date="2019-01" db="EMBL/GenBank/DDBJ databases">
        <title>Motilimonas pumilus sp. nov., isolated from the gut of sea cucumber (Apostichopus japonicus).</title>
        <authorList>
            <person name="Wang F.-Q."/>
            <person name="Ren L.-H."/>
            <person name="Lin Y.-W."/>
            <person name="Sun G.-H."/>
            <person name="Du Z.-J."/>
            <person name="Zhao J.-X."/>
            <person name="Liu X.-J."/>
            <person name="Liu L.-J."/>
        </authorList>
    </citation>
    <scope>NUCLEOTIDE SEQUENCE [LARGE SCALE GENOMIC DNA]</scope>
    <source>
        <strain evidence="4 5">PLHSC7-2</strain>
    </source>
</reference>
<feature type="compositionally biased region" description="Polar residues" evidence="2">
    <location>
        <begin position="428"/>
        <end position="441"/>
    </location>
</feature>
<comment type="caution">
    <text evidence="4">The sequence shown here is derived from an EMBL/GenBank/DDBJ whole genome shotgun (WGS) entry which is preliminary data.</text>
</comment>
<reference evidence="4 5" key="1">
    <citation type="submission" date="2018-09" db="EMBL/GenBank/DDBJ databases">
        <authorList>
            <person name="Wang F."/>
        </authorList>
    </citation>
    <scope>NUCLEOTIDE SEQUENCE [LARGE SCALE GENOMIC DNA]</scope>
    <source>
        <strain evidence="4 5">PLHSC7-2</strain>
    </source>
</reference>
<feature type="region of interest" description="Disordered" evidence="2">
    <location>
        <begin position="1"/>
        <end position="72"/>
    </location>
</feature>
<keyword evidence="3" id="KW-1133">Transmembrane helix</keyword>
<dbReference type="PANTHER" id="PTHR38043:SF1">
    <property type="entry name" value="PROTEIN HEMX"/>
    <property type="match status" value="1"/>
</dbReference>
<evidence type="ECO:0000313" key="4">
    <source>
        <dbReference type="EMBL" id="RJG41947.1"/>
    </source>
</evidence>
<evidence type="ECO:0000256" key="3">
    <source>
        <dbReference type="SAM" id="Phobius"/>
    </source>
</evidence>
<dbReference type="AlphaFoldDB" id="A0A418YBR1"/>
<dbReference type="Proteomes" id="UP000283255">
    <property type="component" value="Unassembled WGS sequence"/>
</dbReference>
<dbReference type="OrthoDB" id="5739852at2"/>
<organism evidence="4 5">
    <name type="scientific">Motilimonas pumila</name>
    <dbReference type="NCBI Taxonomy" id="2303987"/>
    <lineage>
        <taxon>Bacteria</taxon>
        <taxon>Pseudomonadati</taxon>
        <taxon>Pseudomonadota</taxon>
        <taxon>Gammaproteobacteria</taxon>
        <taxon>Alteromonadales</taxon>
        <taxon>Alteromonadales genera incertae sedis</taxon>
        <taxon>Motilimonas</taxon>
    </lineage>
</organism>